<evidence type="ECO:0000313" key="2">
    <source>
        <dbReference type="Proteomes" id="UP001496674"/>
    </source>
</evidence>
<accession>A0ABN6Z8T8</accession>
<keyword evidence="2" id="KW-1185">Reference proteome</keyword>
<reference evidence="1 2" key="1">
    <citation type="submission" date="2023-04" db="EMBL/GenBank/DDBJ databases">
        <title>Draft genome sequence of acteroides sedimenti strain YN3PY1.</title>
        <authorList>
            <person name="Yoshida N."/>
        </authorList>
    </citation>
    <scope>NUCLEOTIDE SEQUENCE [LARGE SCALE GENOMIC DNA]</scope>
    <source>
        <strain evidence="1 2">YN3PY1</strain>
    </source>
</reference>
<sequence>MIIKRDNDVDEIGFTLRVLNVPYNIYDSLIGRLENKFVFSIYKKTLALMF</sequence>
<evidence type="ECO:0000313" key="1">
    <source>
        <dbReference type="EMBL" id="BEG99068.1"/>
    </source>
</evidence>
<dbReference type="Proteomes" id="UP001496674">
    <property type="component" value="Chromosome"/>
</dbReference>
<organism evidence="1 2">
    <name type="scientific">Bacteroides sedimenti</name>
    <dbReference type="NCBI Taxonomy" id="2136147"/>
    <lineage>
        <taxon>Bacteria</taxon>
        <taxon>Pseudomonadati</taxon>
        <taxon>Bacteroidota</taxon>
        <taxon>Bacteroidia</taxon>
        <taxon>Bacteroidales</taxon>
        <taxon>Bacteroidaceae</taxon>
        <taxon>Bacteroides</taxon>
    </lineage>
</organism>
<name>A0ABN6Z8T8_9BACE</name>
<dbReference type="EMBL" id="AP028055">
    <property type="protein sequence ID" value="BEG99068.1"/>
    <property type="molecule type" value="Genomic_DNA"/>
</dbReference>
<protein>
    <submittedName>
        <fullName evidence="1">Uncharacterized protein</fullName>
    </submittedName>
</protein>
<gene>
    <name evidence="1" type="ORF">BSYN_13330</name>
</gene>
<proteinExistence type="predicted"/>